<dbReference type="Proteomes" id="UP000184251">
    <property type="component" value="Unassembled WGS sequence"/>
</dbReference>
<dbReference type="InterPro" id="IPR009057">
    <property type="entry name" value="Homeodomain-like_sf"/>
</dbReference>
<dbReference type="Gene3D" id="1.10.357.10">
    <property type="entry name" value="Tetracycline Repressor, domain 2"/>
    <property type="match status" value="1"/>
</dbReference>
<feature type="DNA-binding region" description="H-T-H motif" evidence="2">
    <location>
        <begin position="30"/>
        <end position="49"/>
    </location>
</feature>
<protein>
    <submittedName>
        <fullName evidence="4">Transcriptional regulator, TetR family</fullName>
    </submittedName>
</protein>
<reference evidence="4 5" key="1">
    <citation type="submission" date="2016-11" db="EMBL/GenBank/DDBJ databases">
        <authorList>
            <person name="Jaros S."/>
            <person name="Januszkiewicz K."/>
            <person name="Wedrychowicz H."/>
        </authorList>
    </citation>
    <scope>NUCLEOTIDE SEQUENCE [LARGE SCALE GENOMIC DNA]</scope>
    <source>
        <strain evidence="4 5">DSM 14828</strain>
    </source>
</reference>
<proteinExistence type="predicted"/>
<feature type="domain" description="HTH tetR-type" evidence="3">
    <location>
        <begin position="7"/>
        <end position="67"/>
    </location>
</feature>
<evidence type="ECO:0000256" key="1">
    <source>
        <dbReference type="ARBA" id="ARBA00023125"/>
    </source>
</evidence>
<dbReference type="SUPFAM" id="SSF46689">
    <property type="entry name" value="Homeodomain-like"/>
    <property type="match status" value="1"/>
</dbReference>
<dbReference type="GO" id="GO:0003677">
    <property type="term" value="F:DNA binding"/>
    <property type="evidence" value="ECO:0007669"/>
    <property type="project" value="UniProtKB-UniRule"/>
</dbReference>
<accession>A0A1M4UAG2</accession>
<gene>
    <name evidence="4" type="ORF">SAMN02746064_00700</name>
</gene>
<dbReference type="AlphaFoldDB" id="A0A1M4UAG2"/>
<dbReference type="InterPro" id="IPR001647">
    <property type="entry name" value="HTH_TetR"/>
</dbReference>
<evidence type="ECO:0000313" key="5">
    <source>
        <dbReference type="Proteomes" id="UP000184251"/>
    </source>
</evidence>
<evidence type="ECO:0000259" key="3">
    <source>
        <dbReference type="PROSITE" id="PS50977"/>
    </source>
</evidence>
<evidence type="ECO:0000256" key="2">
    <source>
        <dbReference type="PROSITE-ProRule" id="PRU00335"/>
    </source>
</evidence>
<dbReference type="Pfam" id="PF00440">
    <property type="entry name" value="TetR_N"/>
    <property type="match status" value="1"/>
</dbReference>
<dbReference type="PANTHER" id="PTHR43479">
    <property type="entry name" value="ACREF/ENVCD OPERON REPRESSOR-RELATED"/>
    <property type="match status" value="1"/>
</dbReference>
<dbReference type="InterPro" id="IPR050624">
    <property type="entry name" value="HTH-type_Tx_Regulator"/>
</dbReference>
<sequence>MVYKKSIETRRKILSVTKELVLEKGWNNISVRDIAELAGVKNPLLYYYFRNKQGIADHIFGSLILKTLDYAEKEVPFKDDGMLSHFLYVSLYYRILLEDELYQKLYMESTHPFDSPVENVDDYDLNYMVTKQFDGILKAYNMNLDSTALKAYTISAFSVATSIFRNIIAGNLDLSYKDAMFFISRFWIMSVGIDEKIFEEKMNKAIEMALQVDLESFVSDDD</sequence>
<dbReference type="STRING" id="1120975.SAMN02746064_00700"/>
<dbReference type="PRINTS" id="PR00455">
    <property type="entry name" value="HTHTETR"/>
</dbReference>
<name>A0A1M4UAG2_9FIRM</name>
<dbReference type="PANTHER" id="PTHR43479:SF11">
    <property type="entry name" value="ACREF_ENVCD OPERON REPRESSOR-RELATED"/>
    <property type="match status" value="1"/>
</dbReference>
<dbReference type="RefSeq" id="WP_073269695.1">
    <property type="nucleotide sequence ID" value="NZ_FQTU01000003.1"/>
</dbReference>
<dbReference type="EMBL" id="FQTU01000003">
    <property type="protein sequence ID" value="SHE53715.1"/>
    <property type="molecule type" value="Genomic_DNA"/>
</dbReference>
<dbReference type="PROSITE" id="PS50977">
    <property type="entry name" value="HTH_TETR_2"/>
    <property type="match status" value="1"/>
</dbReference>
<keyword evidence="1 2" id="KW-0238">DNA-binding</keyword>
<dbReference type="OrthoDB" id="9812484at2"/>
<evidence type="ECO:0000313" key="4">
    <source>
        <dbReference type="EMBL" id="SHE53715.1"/>
    </source>
</evidence>
<keyword evidence="5" id="KW-1185">Reference proteome</keyword>
<organism evidence="4 5">
    <name type="scientific">Alkalibacter saccharofermentans DSM 14828</name>
    <dbReference type="NCBI Taxonomy" id="1120975"/>
    <lineage>
        <taxon>Bacteria</taxon>
        <taxon>Bacillati</taxon>
        <taxon>Bacillota</taxon>
        <taxon>Clostridia</taxon>
        <taxon>Eubacteriales</taxon>
        <taxon>Eubacteriaceae</taxon>
        <taxon>Alkalibacter</taxon>
    </lineage>
</organism>